<evidence type="ECO:0000256" key="1">
    <source>
        <dbReference type="SAM" id="MobiDB-lite"/>
    </source>
</evidence>
<evidence type="ECO:0000259" key="2">
    <source>
        <dbReference type="Pfam" id="PF23162"/>
    </source>
</evidence>
<accession>A0A835Z3Y6</accession>
<feature type="compositionally biased region" description="Basic and acidic residues" evidence="1">
    <location>
        <begin position="615"/>
        <end position="631"/>
    </location>
</feature>
<dbReference type="Pfam" id="PF23162">
    <property type="entry name" value="AEP_C962R"/>
    <property type="match status" value="1"/>
</dbReference>
<name>A0A835Z3Y6_9STRA</name>
<dbReference type="InterPro" id="IPR056443">
    <property type="entry name" value="AEP_C962R"/>
</dbReference>
<dbReference type="AlphaFoldDB" id="A0A835Z3Y6"/>
<protein>
    <recommendedName>
        <fullName evidence="2">C962R-like N-terminal AEP domain-containing protein</fullName>
    </recommendedName>
</protein>
<dbReference type="Proteomes" id="UP000664859">
    <property type="component" value="Unassembled WGS sequence"/>
</dbReference>
<sequence>MATDRCSEFIRQFYTKGKNASGLTHLSLYGGKYSIPDDQIDRFMIAYASYIDHNWYSDRHTTFQYLTEILQDEFPFFVDLDVADEIGDDEYDVCSADKCSKPATFGSSGSRVCVDHANVQLTEMVSAMCQQLKRCIDEDTVSLPTDEVVVNRINVLHYRNQVQPWECVVAKAPARIVVKRGIKYAKTGVHVIWPNLIVDKGIAKWLRGLMTLALRGVDFSRDWDNIVDVAVYQNSSSLRMIHSFKTVSCASCARKEVKNQRVKLQTNRGILKSFLEGASGLGAGKKLTDWQVDEWAHKITAGRLDGIRKIERRANTSSAAVVKLKAELKCPCNGNGKKPDVAAGKYAISMVGGTDGPVHEEFYNSISRDSLVSVYATSVHRPHGTPLTKIQLPPEAPAPIDVEFEEPTGDDPCPPRVLKRGFPQPVHPSTYKKEELDLNPSLMSAIQDYLRTGVLGFEYATVEINNVYRIYYPKRKLRDIDTNQDGTMPYSVIVTTRGARYCHVVGRAHTSSTIYFEFTPQRTCIQRCRSRKIQACSKAGKQTVSVDYRIYAALFPYTLRTIRVLPEEIDAWRNGIITQRFLRGQMSDPNLYMCVPREGPTFKVILELARTQQAREERMRKAEAAPDEQPKKKARKGKGKSQGVEDEMEFEDEMEIEA</sequence>
<keyword evidence="4" id="KW-1185">Reference proteome</keyword>
<evidence type="ECO:0000313" key="4">
    <source>
        <dbReference type="Proteomes" id="UP000664859"/>
    </source>
</evidence>
<dbReference type="EMBL" id="JAFCMP010000112">
    <property type="protein sequence ID" value="KAG5186376.1"/>
    <property type="molecule type" value="Genomic_DNA"/>
</dbReference>
<feature type="compositionally biased region" description="Acidic residues" evidence="1">
    <location>
        <begin position="644"/>
        <end position="658"/>
    </location>
</feature>
<comment type="caution">
    <text evidence="3">The sequence shown here is derived from an EMBL/GenBank/DDBJ whole genome shotgun (WGS) entry which is preliminary data.</text>
</comment>
<organism evidence="3 4">
    <name type="scientific">Tribonema minus</name>
    <dbReference type="NCBI Taxonomy" id="303371"/>
    <lineage>
        <taxon>Eukaryota</taxon>
        <taxon>Sar</taxon>
        <taxon>Stramenopiles</taxon>
        <taxon>Ochrophyta</taxon>
        <taxon>PX clade</taxon>
        <taxon>Xanthophyceae</taxon>
        <taxon>Tribonematales</taxon>
        <taxon>Tribonemataceae</taxon>
        <taxon>Tribonema</taxon>
    </lineage>
</organism>
<proteinExistence type="predicted"/>
<gene>
    <name evidence="3" type="ORF">JKP88DRAFT_240978</name>
</gene>
<reference evidence="3" key="1">
    <citation type="submission" date="2021-02" db="EMBL/GenBank/DDBJ databases">
        <title>First Annotated Genome of the Yellow-green Alga Tribonema minus.</title>
        <authorList>
            <person name="Mahan K.M."/>
        </authorList>
    </citation>
    <scope>NUCLEOTIDE SEQUENCE</scope>
    <source>
        <strain evidence="3">UTEX B ZZ1240</strain>
    </source>
</reference>
<feature type="region of interest" description="Disordered" evidence="1">
    <location>
        <begin position="615"/>
        <end position="658"/>
    </location>
</feature>
<evidence type="ECO:0000313" key="3">
    <source>
        <dbReference type="EMBL" id="KAG5186376.1"/>
    </source>
</evidence>
<feature type="domain" description="C962R-like N-terminal AEP" evidence="2">
    <location>
        <begin position="24"/>
        <end position="245"/>
    </location>
</feature>